<keyword evidence="3" id="KW-0255">Endonuclease</keyword>
<dbReference type="InterPro" id="IPR040255">
    <property type="entry name" value="Non-specific_endonuclease"/>
</dbReference>
<dbReference type="Pfam" id="PF01223">
    <property type="entry name" value="Endonuclease_NS"/>
    <property type="match status" value="1"/>
</dbReference>
<sequence length="446" mass="50423">MFFQNRMVLFVVSAILIIIPKTVLTDCVISTNGDLGEPQPLIVNLNYTIRHPQSSDTVTFYTNESFILSCPGTHLQIGVGSQKLNFSEHETAKNSATIFSNITCLEYPIQIARSTNQTCEDGNQEIEIGFFGLLRLHQTFNNLLQQQNSRYPLFTFATDTLHPREAIRPSWINDDFYNFGGNISNKDANALLYSGNQIALLSSLTGYNSSTSNPYINYTADLYLARGHLTAKADFVYGAQQRLTFHMVNAAPQWQTFNGRNWAYAEANARDLASNYNLTLEIYTGTYGVMTLPHLQTHQDVEIYMYNDSQGNKEFPVPLLFWKYMYEPITQSGIVLVGINDPYITNVSKAIVCNDIYSSINWTTTFTRNDTLNGYMYACAPDDFRKTVTYMPNLPLKYLLTLNSTYNSTSNSSFGTSSSVTICCTFWSIFVALILFICNNFLNKMC</sequence>
<keyword evidence="4" id="KW-0472">Membrane</keyword>
<keyword evidence="4" id="KW-0812">Transmembrane</keyword>
<accession>A0ABQ9IWK3</accession>
<dbReference type="Gene3D" id="3.40.570.10">
    <property type="entry name" value="Extracellular Endonuclease, subunit A"/>
    <property type="match status" value="1"/>
</dbReference>
<keyword evidence="5" id="KW-0732">Signal</keyword>
<dbReference type="PANTHER" id="PTHR13966:SF19">
    <property type="entry name" value="NUCLEASE EXOG, MITOCHONDRIAL"/>
    <property type="match status" value="1"/>
</dbReference>
<dbReference type="InterPro" id="IPR044929">
    <property type="entry name" value="DNA/RNA_non-sp_Endonuclease_sf"/>
</dbReference>
<dbReference type="Proteomes" id="UP001162164">
    <property type="component" value="Unassembled WGS sequence"/>
</dbReference>
<evidence type="ECO:0000256" key="3">
    <source>
        <dbReference type="ARBA" id="ARBA00022759"/>
    </source>
</evidence>
<reference evidence="7" key="1">
    <citation type="journal article" date="2023" name="Insect Mol. Biol.">
        <title>Genome sequencing provides insights into the evolution of gene families encoding plant cell wall-degrading enzymes in longhorned beetles.</title>
        <authorList>
            <person name="Shin N.R."/>
            <person name="Okamura Y."/>
            <person name="Kirsch R."/>
            <person name="Pauchet Y."/>
        </authorList>
    </citation>
    <scope>NUCLEOTIDE SEQUENCE</scope>
    <source>
        <strain evidence="7">MMC_N1</strain>
    </source>
</reference>
<dbReference type="SMART" id="SM00892">
    <property type="entry name" value="Endonuclease_NS"/>
    <property type="match status" value="1"/>
</dbReference>
<dbReference type="PANTHER" id="PTHR13966">
    <property type="entry name" value="ENDONUCLEASE RELATED"/>
    <property type="match status" value="1"/>
</dbReference>
<feature type="domain" description="DNA/RNA non-specific endonuclease/pyrophosphatase/phosphodiesterase" evidence="6">
    <location>
        <begin position="137"/>
        <end position="384"/>
    </location>
</feature>
<name>A0ABQ9IWK3_9CUCU</name>
<evidence type="ECO:0000256" key="4">
    <source>
        <dbReference type="SAM" id="Phobius"/>
    </source>
</evidence>
<proteinExistence type="inferred from homology"/>
<evidence type="ECO:0000256" key="5">
    <source>
        <dbReference type="SAM" id="SignalP"/>
    </source>
</evidence>
<feature type="chain" id="PRO_5046891101" description="DNA/RNA non-specific endonuclease/pyrophosphatase/phosphodiesterase domain-containing protein" evidence="5">
    <location>
        <begin position="26"/>
        <end position="446"/>
    </location>
</feature>
<feature type="transmembrane region" description="Helical" evidence="4">
    <location>
        <begin position="419"/>
        <end position="442"/>
    </location>
</feature>
<comment type="caution">
    <text evidence="7">The sequence shown here is derived from an EMBL/GenBank/DDBJ whole genome shotgun (WGS) entry which is preliminary data.</text>
</comment>
<feature type="signal peptide" evidence="5">
    <location>
        <begin position="1"/>
        <end position="25"/>
    </location>
</feature>
<evidence type="ECO:0000256" key="2">
    <source>
        <dbReference type="ARBA" id="ARBA00022722"/>
    </source>
</evidence>
<keyword evidence="4" id="KW-1133">Transmembrane helix</keyword>
<dbReference type="EMBL" id="JAPWTJ010002133">
    <property type="protein sequence ID" value="KAJ8967795.1"/>
    <property type="molecule type" value="Genomic_DNA"/>
</dbReference>
<evidence type="ECO:0000259" key="6">
    <source>
        <dbReference type="SMART" id="SM00892"/>
    </source>
</evidence>
<gene>
    <name evidence="7" type="ORF">NQ317_014821</name>
</gene>
<keyword evidence="2" id="KW-0540">Nuclease</keyword>
<protein>
    <recommendedName>
        <fullName evidence="6">DNA/RNA non-specific endonuclease/pyrophosphatase/phosphodiesterase domain-containing protein</fullName>
    </recommendedName>
</protein>
<evidence type="ECO:0000313" key="8">
    <source>
        <dbReference type="Proteomes" id="UP001162164"/>
    </source>
</evidence>
<organism evidence="7 8">
    <name type="scientific">Molorchus minor</name>
    <dbReference type="NCBI Taxonomy" id="1323400"/>
    <lineage>
        <taxon>Eukaryota</taxon>
        <taxon>Metazoa</taxon>
        <taxon>Ecdysozoa</taxon>
        <taxon>Arthropoda</taxon>
        <taxon>Hexapoda</taxon>
        <taxon>Insecta</taxon>
        <taxon>Pterygota</taxon>
        <taxon>Neoptera</taxon>
        <taxon>Endopterygota</taxon>
        <taxon>Coleoptera</taxon>
        <taxon>Polyphaga</taxon>
        <taxon>Cucujiformia</taxon>
        <taxon>Chrysomeloidea</taxon>
        <taxon>Cerambycidae</taxon>
        <taxon>Lamiinae</taxon>
        <taxon>Monochamini</taxon>
        <taxon>Molorchus</taxon>
    </lineage>
</organism>
<dbReference type="SUPFAM" id="SSF54060">
    <property type="entry name" value="His-Me finger endonucleases"/>
    <property type="match status" value="1"/>
</dbReference>
<dbReference type="InterPro" id="IPR044925">
    <property type="entry name" value="His-Me_finger_sf"/>
</dbReference>
<keyword evidence="8" id="KW-1185">Reference proteome</keyword>
<evidence type="ECO:0000256" key="1">
    <source>
        <dbReference type="ARBA" id="ARBA00010052"/>
    </source>
</evidence>
<evidence type="ECO:0000313" key="7">
    <source>
        <dbReference type="EMBL" id="KAJ8967795.1"/>
    </source>
</evidence>
<comment type="similarity">
    <text evidence="1">Belongs to the DNA/RNA non-specific endonuclease family.</text>
</comment>
<keyword evidence="3" id="KW-0378">Hydrolase</keyword>
<dbReference type="InterPro" id="IPR001604">
    <property type="entry name" value="Endo_G_ENPP1-like_dom"/>
</dbReference>